<reference evidence="5" key="1">
    <citation type="submission" date="2021-02" db="EMBL/GenBank/DDBJ databases">
        <authorList>
            <person name="Nowell W R."/>
        </authorList>
    </citation>
    <scope>NUCLEOTIDE SEQUENCE</scope>
</reference>
<comment type="caution">
    <text evidence="5">The sequence shown here is derived from an EMBL/GenBank/DDBJ whole genome shotgun (WGS) entry which is preliminary data.</text>
</comment>
<feature type="coiled-coil region" evidence="1">
    <location>
        <begin position="345"/>
        <end position="379"/>
    </location>
</feature>
<evidence type="ECO:0000313" key="6">
    <source>
        <dbReference type="Proteomes" id="UP000663881"/>
    </source>
</evidence>
<evidence type="ECO:0000256" key="1">
    <source>
        <dbReference type="SAM" id="Coils"/>
    </source>
</evidence>
<evidence type="ECO:0000313" key="5">
    <source>
        <dbReference type="EMBL" id="CAF3585652.1"/>
    </source>
</evidence>
<dbReference type="AlphaFoldDB" id="A0A818LXE8"/>
<dbReference type="EMBL" id="CAJOAY010000208">
    <property type="protein sequence ID" value="CAF3585652.1"/>
    <property type="molecule type" value="Genomic_DNA"/>
</dbReference>
<dbReference type="Pfam" id="PF00789">
    <property type="entry name" value="UBX"/>
    <property type="match status" value="1"/>
</dbReference>
<proteinExistence type="predicted"/>
<feature type="domain" description="UBX" evidence="3">
    <location>
        <begin position="41"/>
        <end position="118"/>
    </location>
</feature>
<organism evidence="5 6">
    <name type="scientific">Adineta steineri</name>
    <dbReference type="NCBI Taxonomy" id="433720"/>
    <lineage>
        <taxon>Eukaryota</taxon>
        <taxon>Metazoa</taxon>
        <taxon>Spiralia</taxon>
        <taxon>Gnathifera</taxon>
        <taxon>Rotifera</taxon>
        <taxon>Eurotatoria</taxon>
        <taxon>Bdelloidea</taxon>
        <taxon>Adinetida</taxon>
        <taxon>Adinetidae</taxon>
        <taxon>Adineta</taxon>
    </lineage>
</organism>
<dbReference type="PROSITE" id="PS50033">
    <property type="entry name" value="UBX"/>
    <property type="match status" value="1"/>
</dbReference>
<feature type="region of interest" description="Disordered" evidence="2">
    <location>
        <begin position="14"/>
        <end position="36"/>
    </location>
</feature>
<dbReference type="Gene3D" id="3.10.20.90">
    <property type="entry name" value="Phosphatidylinositol 3-kinase Catalytic Subunit, Chain A, domain 1"/>
    <property type="match status" value="1"/>
</dbReference>
<dbReference type="EMBL" id="CAJOAZ010000080">
    <property type="protein sequence ID" value="CAF3521494.1"/>
    <property type="molecule type" value="Genomic_DNA"/>
</dbReference>
<gene>
    <name evidence="5" type="ORF">OKA104_LOCUS5841</name>
    <name evidence="4" type="ORF">OXD698_LOCUS2450</name>
</gene>
<dbReference type="Proteomes" id="UP000663844">
    <property type="component" value="Unassembled WGS sequence"/>
</dbReference>
<evidence type="ECO:0000259" key="3">
    <source>
        <dbReference type="PROSITE" id="PS50033"/>
    </source>
</evidence>
<dbReference type="InterPro" id="IPR001012">
    <property type="entry name" value="UBX_dom"/>
</dbReference>
<protein>
    <recommendedName>
        <fullName evidence="3">UBX domain-containing protein</fullName>
    </recommendedName>
</protein>
<keyword evidence="1" id="KW-0175">Coiled coil</keyword>
<sequence length="441" mass="52693">MTTTRLTPYEKLPRIGSSHEYIPRPPPTRHLTKNPRSKQIVKQEKILIAIRLSDGRRLQKEFCSTDKISDIIKYIKTQQMNLSDEIYLSSGDVPKRQFKDLNLTLLQANIQTHTMEIENVDEKEESRAFFYRKLLENAKVYIKEIDRRDSRSKSISDLSISYDECRSLTPSTISIHNEDMNQEFLSARQHCHQRLMSCSRKKLSLLSIYDKHDKQYSKFQKFLDDLDSKRRTSIRRYQIELKDYLLKRLEADQLKQEVNILNKKVREFDEERQHYLHIVNLIEKTIRLFPSGLLQKESSGVKSLISRYETLNESRKKFEKRDYQKEKIKCQKEFSQFLIDHNIRTAKLSTRTAQLYDKLEDLEKESINLEQKLINQMDLQRSRTTIISQVEACINYLFEHYRLSHQTKLTEDYTFSQKLKTVQDFILYRMDLVQRGKQILN</sequence>
<dbReference type="SUPFAM" id="SSF54236">
    <property type="entry name" value="Ubiquitin-like"/>
    <property type="match status" value="1"/>
</dbReference>
<evidence type="ECO:0000256" key="2">
    <source>
        <dbReference type="SAM" id="MobiDB-lite"/>
    </source>
</evidence>
<dbReference type="Proteomes" id="UP000663881">
    <property type="component" value="Unassembled WGS sequence"/>
</dbReference>
<name>A0A818LXE8_9BILA</name>
<evidence type="ECO:0000313" key="4">
    <source>
        <dbReference type="EMBL" id="CAF3521494.1"/>
    </source>
</evidence>
<accession>A0A818LXE8</accession>
<dbReference type="InterPro" id="IPR029071">
    <property type="entry name" value="Ubiquitin-like_domsf"/>
</dbReference>